<accession>A0AAV4SGR8</accession>
<comment type="caution">
    <text evidence="1">The sequence shown here is derived from an EMBL/GenBank/DDBJ whole genome shotgun (WGS) entry which is preliminary data.</text>
</comment>
<dbReference type="Proteomes" id="UP001054945">
    <property type="component" value="Unassembled WGS sequence"/>
</dbReference>
<organism evidence="1 2">
    <name type="scientific">Caerostris extrusa</name>
    <name type="common">Bark spider</name>
    <name type="synonym">Caerostris bankana</name>
    <dbReference type="NCBI Taxonomy" id="172846"/>
    <lineage>
        <taxon>Eukaryota</taxon>
        <taxon>Metazoa</taxon>
        <taxon>Ecdysozoa</taxon>
        <taxon>Arthropoda</taxon>
        <taxon>Chelicerata</taxon>
        <taxon>Arachnida</taxon>
        <taxon>Araneae</taxon>
        <taxon>Araneomorphae</taxon>
        <taxon>Entelegynae</taxon>
        <taxon>Araneoidea</taxon>
        <taxon>Araneidae</taxon>
        <taxon>Caerostris</taxon>
    </lineage>
</organism>
<sequence length="129" mass="15067">MPHSCFLLLPPLKSISSYMYIRPGNINLCRIDFSMSINGLPPCRYLGHWAKKAKRERGWLTPFLESGALERKFPPTSYYYYYRRCSKSVHALRVIILPLSENLVGRRVEGKSGKRHQKFVEEKFCVPSR</sequence>
<reference evidence="1 2" key="1">
    <citation type="submission" date="2021-06" db="EMBL/GenBank/DDBJ databases">
        <title>Caerostris extrusa draft genome.</title>
        <authorList>
            <person name="Kono N."/>
            <person name="Arakawa K."/>
        </authorList>
    </citation>
    <scope>NUCLEOTIDE SEQUENCE [LARGE SCALE GENOMIC DNA]</scope>
</reference>
<dbReference type="EMBL" id="BPLR01009662">
    <property type="protein sequence ID" value="GIY33598.1"/>
    <property type="molecule type" value="Genomic_DNA"/>
</dbReference>
<keyword evidence="2" id="KW-1185">Reference proteome</keyword>
<proteinExistence type="predicted"/>
<gene>
    <name evidence="1" type="ORF">CEXT_32701</name>
</gene>
<evidence type="ECO:0000313" key="2">
    <source>
        <dbReference type="Proteomes" id="UP001054945"/>
    </source>
</evidence>
<evidence type="ECO:0000313" key="1">
    <source>
        <dbReference type="EMBL" id="GIY33598.1"/>
    </source>
</evidence>
<dbReference type="AlphaFoldDB" id="A0AAV4SGR8"/>
<name>A0AAV4SGR8_CAEEX</name>
<protein>
    <submittedName>
        <fullName evidence="1">Uncharacterized protein</fullName>
    </submittedName>
</protein>